<dbReference type="RefSeq" id="YP_010110926.1">
    <property type="nucleotide sequence ID" value="NC_055876.1"/>
</dbReference>
<dbReference type="GeneID" id="65129249"/>
<feature type="coiled-coil region" evidence="1">
    <location>
        <begin position="77"/>
        <end position="133"/>
    </location>
</feature>
<keyword evidence="3" id="KW-1185">Reference proteome</keyword>
<sequence length="179" mass="21133">MDSKEEKLDNVLKGIDFGADYVLVYKDLDNVLDDIDFANDTEKLLTQSIIRSLEEEASKQFVKELAVDIPYIGTAQRNLLRKKVVESYQELKEARNTLPIEEYKKFRDELIIQKKAEVDAIEVERRLKKADRNRNYKLWVKLSRKYGIAYANCYLQFHKQLKVVEFDEELNNAYIDAWS</sequence>
<organism evidence="2 3">
    <name type="scientific">uncultured phage cr11_1</name>
    <dbReference type="NCBI Taxonomy" id="2772067"/>
    <lineage>
        <taxon>Viruses</taxon>
        <taxon>Duplodnaviria</taxon>
        <taxon>Heunggongvirae</taxon>
        <taxon>Uroviricota</taxon>
        <taxon>Caudoviricetes</taxon>
        <taxon>Crassvirales</taxon>
        <taxon>Intestiviridae</taxon>
        <taxon>Crudevirinae</taxon>
        <taxon>Delmidovirus</taxon>
        <taxon>Delmidovirus splanchnicus</taxon>
    </lineage>
</organism>
<protein>
    <submittedName>
        <fullName evidence="2">Uncharacterized protein</fullName>
    </submittedName>
</protein>
<dbReference type="EMBL" id="MT774383">
    <property type="protein sequence ID" value="QOR58768.1"/>
    <property type="molecule type" value="Genomic_DNA"/>
</dbReference>
<accession>A0A7M1RWN7</accession>
<reference evidence="2 3" key="1">
    <citation type="submission" date="2020-07" db="EMBL/GenBank/DDBJ databases">
        <title>Taxonomic proposal: Crassvirales, a new order of highly abundant and diverse bacterial viruses.</title>
        <authorList>
            <person name="Shkoporov A.N."/>
            <person name="Stockdale S.R."/>
            <person name="Guerin E."/>
            <person name="Ross R.P."/>
            <person name="Hill C."/>
        </authorList>
    </citation>
    <scope>NUCLEOTIDE SEQUENCE [LARGE SCALE GENOMIC DNA]</scope>
</reference>
<evidence type="ECO:0000313" key="3">
    <source>
        <dbReference type="Proteomes" id="UP000593979"/>
    </source>
</evidence>
<keyword evidence="1" id="KW-0175">Coiled coil</keyword>
<evidence type="ECO:0000256" key="1">
    <source>
        <dbReference type="SAM" id="Coils"/>
    </source>
</evidence>
<name>A0A7M1RWN7_9CAUD</name>
<evidence type="ECO:0000313" key="2">
    <source>
        <dbReference type="EMBL" id="QOR58768.1"/>
    </source>
</evidence>
<dbReference type="Proteomes" id="UP000593979">
    <property type="component" value="Segment"/>
</dbReference>
<dbReference type="KEGG" id="vg:65129249"/>
<proteinExistence type="predicted"/>